<name>A0AAN6YVW2_9PEZI</name>
<dbReference type="AlphaFoldDB" id="A0AAN6YVW2"/>
<comment type="caution">
    <text evidence="2">The sequence shown here is derived from an EMBL/GenBank/DDBJ whole genome shotgun (WGS) entry which is preliminary data.</text>
</comment>
<organism evidence="2 3">
    <name type="scientific">Canariomyces notabilis</name>
    <dbReference type="NCBI Taxonomy" id="2074819"/>
    <lineage>
        <taxon>Eukaryota</taxon>
        <taxon>Fungi</taxon>
        <taxon>Dikarya</taxon>
        <taxon>Ascomycota</taxon>
        <taxon>Pezizomycotina</taxon>
        <taxon>Sordariomycetes</taxon>
        <taxon>Sordariomycetidae</taxon>
        <taxon>Sordariales</taxon>
        <taxon>Chaetomiaceae</taxon>
        <taxon>Canariomyces</taxon>
    </lineage>
</organism>
<dbReference type="EMBL" id="MU853334">
    <property type="protein sequence ID" value="KAK4115687.1"/>
    <property type="molecule type" value="Genomic_DNA"/>
</dbReference>
<evidence type="ECO:0000313" key="2">
    <source>
        <dbReference type="EMBL" id="KAK4115687.1"/>
    </source>
</evidence>
<dbReference type="GeneID" id="89941530"/>
<reference evidence="2" key="1">
    <citation type="journal article" date="2023" name="Mol. Phylogenet. Evol.">
        <title>Genome-scale phylogeny and comparative genomics of the fungal order Sordariales.</title>
        <authorList>
            <person name="Hensen N."/>
            <person name="Bonometti L."/>
            <person name="Westerberg I."/>
            <person name="Brannstrom I.O."/>
            <person name="Guillou S."/>
            <person name="Cros-Aarteil S."/>
            <person name="Calhoun S."/>
            <person name="Haridas S."/>
            <person name="Kuo A."/>
            <person name="Mondo S."/>
            <person name="Pangilinan J."/>
            <person name="Riley R."/>
            <person name="LaButti K."/>
            <person name="Andreopoulos B."/>
            <person name="Lipzen A."/>
            <person name="Chen C."/>
            <person name="Yan M."/>
            <person name="Daum C."/>
            <person name="Ng V."/>
            <person name="Clum A."/>
            <person name="Steindorff A."/>
            <person name="Ohm R.A."/>
            <person name="Martin F."/>
            <person name="Silar P."/>
            <person name="Natvig D.O."/>
            <person name="Lalanne C."/>
            <person name="Gautier V."/>
            <person name="Ament-Velasquez S.L."/>
            <person name="Kruys A."/>
            <person name="Hutchinson M.I."/>
            <person name="Powell A.J."/>
            <person name="Barry K."/>
            <person name="Miller A.N."/>
            <person name="Grigoriev I.V."/>
            <person name="Debuchy R."/>
            <person name="Gladieux P."/>
            <person name="Hiltunen Thoren M."/>
            <person name="Johannesson H."/>
        </authorList>
    </citation>
    <scope>NUCLEOTIDE SEQUENCE</scope>
    <source>
        <strain evidence="2">CBS 508.74</strain>
    </source>
</reference>
<dbReference type="Proteomes" id="UP001302812">
    <property type="component" value="Unassembled WGS sequence"/>
</dbReference>
<reference evidence="2" key="2">
    <citation type="submission" date="2023-05" db="EMBL/GenBank/DDBJ databases">
        <authorList>
            <consortium name="Lawrence Berkeley National Laboratory"/>
            <person name="Steindorff A."/>
            <person name="Hensen N."/>
            <person name="Bonometti L."/>
            <person name="Westerberg I."/>
            <person name="Brannstrom I.O."/>
            <person name="Guillou S."/>
            <person name="Cros-Aarteil S."/>
            <person name="Calhoun S."/>
            <person name="Haridas S."/>
            <person name="Kuo A."/>
            <person name="Mondo S."/>
            <person name="Pangilinan J."/>
            <person name="Riley R."/>
            <person name="Labutti K."/>
            <person name="Andreopoulos B."/>
            <person name="Lipzen A."/>
            <person name="Chen C."/>
            <person name="Yanf M."/>
            <person name="Daum C."/>
            <person name="Ng V."/>
            <person name="Clum A."/>
            <person name="Ohm R."/>
            <person name="Martin F."/>
            <person name="Silar P."/>
            <person name="Natvig D."/>
            <person name="Lalanne C."/>
            <person name="Gautier V."/>
            <person name="Ament-Velasquez S.L."/>
            <person name="Kruys A."/>
            <person name="Hutchinson M.I."/>
            <person name="Powell A.J."/>
            <person name="Barry K."/>
            <person name="Miller A.N."/>
            <person name="Grigoriev I.V."/>
            <person name="Debuchy R."/>
            <person name="Gladieux P."/>
            <person name="Thoren M.H."/>
            <person name="Johannesson H."/>
        </authorList>
    </citation>
    <scope>NUCLEOTIDE SEQUENCE</scope>
    <source>
        <strain evidence="2">CBS 508.74</strain>
    </source>
</reference>
<keyword evidence="3" id="KW-1185">Reference proteome</keyword>
<evidence type="ECO:0000256" key="1">
    <source>
        <dbReference type="SAM" id="MobiDB-lite"/>
    </source>
</evidence>
<proteinExistence type="predicted"/>
<evidence type="ECO:0000313" key="3">
    <source>
        <dbReference type="Proteomes" id="UP001302812"/>
    </source>
</evidence>
<feature type="region of interest" description="Disordered" evidence="1">
    <location>
        <begin position="1"/>
        <end position="20"/>
    </location>
</feature>
<dbReference type="RefSeq" id="XP_064673257.1">
    <property type="nucleotide sequence ID" value="XM_064817405.1"/>
</dbReference>
<protein>
    <submittedName>
        <fullName evidence="2">Uncharacterized protein</fullName>
    </submittedName>
</protein>
<sequence>MSQQTPGPAGQRPPASKIPPLQHIAPSIFVPHEDDILKVEPPRDRVERLKRILKTIDYNREGVKENLMYMFEREKRRIIEEATATEAIQGQPKIRPGLPTEEVDAIISSMEAEAQPGMDYNIQDIPQLDTQRPIPPDMPLRDRTVIQLLNLIENGLVELRNYEGHMAGIADYYTKCLERELAIINEAGMRPEERASARGF</sequence>
<gene>
    <name evidence="2" type="ORF">N656DRAFT_795395</name>
</gene>
<accession>A0AAN6YVW2</accession>